<evidence type="ECO:0000313" key="2">
    <source>
        <dbReference type="Proteomes" id="UP000034838"/>
    </source>
</evidence>
<dbReference type="Pfam" id="PF03860">
    <property type="entry name" value="Csp"/>
    <property type="match status" value="1"/>
</dbReference>
<dbReference type="EMBL" id="LBDA02000039">
    <property type="protein sequence ID" value="OIK26151.1"/>
    <property type="molecule type" value="Genomic_DNA"/>
</dbReference>
<accession>A0A1J4Q1W6</accession>
<dbReference type="OrthoDB" id="5396211at2"/>
<keyword evidence="2" id="KW-1185">Reference proteome</keyword>
<protein>
    <submittedName>
        <fullName evidence="1">Ferredoxin</fullName>
    </submittedName>
</protein>
<evidence type="ECO:0000313" key="1">
    <source>
        <dbReference type="EMBL" id="OIK26151.1"/>
    </source>
</evidence>
<dbReference type="AlphaFoldDB" id="A0A1J4Q1W6"/>
<comment type="caution">
    <text evidence="1">The sequence shown here is derived from an EMBL/GenBank/DDBJ whole genome shotgun (WGS) entry which is preliminary data.</text>
</comment>
<proteinExistence type="predicted"/>
<sequence>MTQQASPQQLYRFLEDRFSCAQACSECARACSVRVSMVDPGGPECQERVRRLGIMCAEVCDATCRLLCEETRQDEEGLRGRVDWCRRICLECARAFEGHPGAESAAMACRSCAGACVDFLEALA</sequence>
<organism evidence="1 2">
    <name type="scientific">Streptomyces malaysiense</name>
    <dbReference type="NCBI Taxonomy" id="1428626"/>
    <lineage>
        <taxon>Bacteria</taxon>
        <taxon>Bacillati</taxon>
        <taxon>Actinomycetota</taxon>
        <taxon>Actinomycetes</taxon>
        <taxon>Kitasatosporales</taxon>
        <taxon>Streptomycetaceae</taxon>
        <taxon>Streptomyces</taxon>
    </lineage>
</organism>
<name>A0A1J4Q1W6_9ACTN</name>
<dbReference type="Proteomes" id="UP000034838">
    <property type="component" value="Unassembled WGS sequence"/>
</dbReference>
<dbReference type="PANTHER" id="PTHR37310">
    <property type="entry name" value="CYTOPLASMIC PROTEIN-RELATED"/>
    <property type="match status" value="1"/>
</dbReference>
<reference evidence="1" key="1">
    <citation type="submission" date="2016-10" db="EMBL/GenBank/DDBJ databases">
        <title>Genome sequence of Streptomyces malaysiense MUSC 136.</title>
        <authorList>
            <person name="Lee L.-H."/>
            <person name="Ser H.-L."/>
        </authorList>
    </citation>
    <scope>NUCLEOTIDE SEQUENCE [LARGE SCALE GENOMIC DNA]</scope>
    <source>
        <strain evidence="1">MUSC 136</strain>
    </source>
</reference>
<dbReference type="RefSeq" id="WP_046422504.1">
    <property type="nucleotide sequence ID" value="NZ_LBDA02000039.1"/>
</dbReference>
<gene>
    <name evidence="1" type="ORF">VT52_017925</name>
</gene>
<dbReference type="PANTHER" id="PTHR37310:SF1">
    <property type="entry name" value="CYTOPLASMIC PROTEIN"/>
    <property type="match status" value="1"/>
</dbReference>
<dbReference type="Gene3D" id="1.20.1270.360">
    <property type="match status" value="1"/>
</dbReference>
<dbReference type="InterPro" id="IPR005560">
    <property type="entry name" value="Csp_YhjQ"/>
</dbReference>